<dbReference type="EMBL" id="MHSQ01000038">
    <property type="protein sequence ID" value="OHA46008.1"/>
    <property type="molecule type" value="Genomic_DNA"/>
</dbReference>
<dbReference type="STRING" id="1802338.A2541_00410"/>
<dbReference type="PROSITE" id="PS51387">
    <property type="entry name" value="FAD_PCMH"/>
    <property type="match status" value="1"/>
</dbReference>
<keyword evidence="9 16" id="KW-0521">NADP</keyword>
<comment type="similarity">
    <text evidence="16">Belongs to the MurB family.</text>
</comment>
<dbReference type="SUPFAM" id="SSF56194">
    <property type="entry name" value="Uridine diphospho-N-Acetylenolpyruvylglucosamine reductase, MurB, C-terminal domain"/>
    <property type="match status" value="1"/>
</dbReference>
<comment type="subcellular location">
    <subcellularLocation>
        <location evidence="3 16">Cytoplasm</location>
    </subcellularLocation>
</comment>
<evidence type="ECO:0000256" key="8">
    <source>
        <dbReference type="ARBA" id="ARBA00022827"/>
    </source>
</evidence>
<dbReference type="EC" id="1.3.1.98" evidence="16"/>
<evidence type="ECO:0000256" key="12">
    <source>
        <dbReference type="ARBA" id="ARBA00023002"/>
    </source>
</evidence>
<dbReference type="Pfam" id="PF02873">
    <property type="entry name" value="MurB_C"/>
    <property type="match status" value="1"/>
</dbReference>
<dbReference type="UniPathway" id="UPA00219"/>
<evidence type="ECO:0000313" key="18">
    <source>
        <dbReference type="EMBL" id="OHA46008.1"/>
    </source>
</evidence>
<dbReference type="GO" id="GO:0009252">
    <property type="term" value="P:peptidoglycan biosynthetic process"/>
    <property type="evidence" value="ECO:0007669"/>
    <property type="project" value="UniProtKB-UniRule"/>
</dbReference>
<dbReference type="Gene3D" id="3.30.465.10">
    <property type="match status" value="1"/>
</dbReference>
<keyword evidence="13 16" id="KW-0131">Cell cycle</keyword>
<dbReference type="InterPro" id="IPR036318">
    <property type="entry name" value="FAD-bd_PCMH-like_sf"/>
</dbReference>
<dbReference type="InterPro" id="IPR016169">
    <property type="entry name" value="FAD-bd_PCMH_sub2"/>
</dbReference>
<keyword evidence="6 16" id="KW-0132">Cell division</keyword>
<dbReference type="NCBIfam" id="NF000755">
    <property type="entry name" value="PRK00046.1"/>
    <property type="match status" value="1"/>
</dbReference>
<keyword evidence="14 16" id="KW-0961">Cell wall biogenesis/degradation</keyword>
<evidence type="ECO:0000256" key="2">
    <source>
        <dbReference type="ARBA" id="ARBA00003921"/>
    </source>
</evidence>
<organism evidence="18 19">
    <name type="scientific">Candidatus Taylorbacteria bacterium RIFOXYD2_FULL_36_9</name>
    <dbReference type="NCBI Taxonomy" id="1802338"/>
    <lineage>
        <taxon>Bacteria</taxon>
        <taxon>Candidatus Tayloriibacteriota</taxon>
    </lineage>
</organism>
<dbReference type="GO" id="GO:0008762">
    <property type="term" value="F:UDP-N-acetylmuramate dehydrogenase activity"/>
    <property type="evidence" value="ECO:0007669"/>
    <property type="project" value="UniProtKB-UniRule"/>
</dbReference>
<feature type="active site" evidence="16">
    <location>
        <position position="171"/>
    </location>
</feature>
<comment type="pathway">
    <text evidence="4 16">Cell wall biogenesis; peptidoglycan biosynthesis.</text>
</comment>
<dbReference type="Gene3D" id="3.90.78.10">
    <property type="entry name" value="UDP-N-acetylenolpyruvoylglucosamine reductase, C-terminal domain"/>
    <property type="match status" value="1"/>
</dbReference>
<dbReference type="HAMAP" id="MF_00037">
    <property type="entry name" value="MurB"/>
    <property type="match status" value="1"/>
</dbReference>
<keyword evidence="7 16" id="KW-0285">Flavoprotein</keyword>
<protein>
    <recommendedName>
        <fullName evidence="16">UDP-N-acetylenolpyruvoylglucosamine reductase</fullName>
        <ecNumber evidence="16">1.3.1.98</ecNumber>
    </recommendedName>
    <alternativeName>
        <fullName evidence="16">UDP-N-acetylmuramate dehydrogenase</fullName>
    </alternativeName>
</protein>
<keyword evidence="10 16" id="KW-0133">Cell shape</keyword>
<feature type="active site" evidence="16">
    <location>
        <position position="338"/>
    </location>
</feature>
<dbReference type="InterPro" id="IPR011601">
    <property type="entry name" value="MurB_C"/>
</dbReference>
<evidence type="ECO:0000256" key="9">
    <source>
        <dbReference type="ARBA" id="ARBA00022857"/>
    </source>
</evidence>
<feature type="domain" description="FAD-binding PCMH-type" evidence="17">
    <location>
        <begin position="16"/>
        <end position="193"/>
    </location>
</feature>
<sequence length="342" mass="38130">MNIQENISLKYFTTFQIGGRARYFLIAKNEDDLREAFSFVKSRKLPLFVLGGGSNVLFSDQDFSGLIIKNEIKGIKFIDLPVQAGQGMDKVILEIGAGEIWDDIVALSVIRNLFGLENLSGIPGTVGGAVVQNAGAYGGELKDCLVSVAGFNSVNGKKFNFEKADCDYGYRSSFFKKNKKFIITSVTLILSKKLGANFDYASLKEQLTEEEKITPQKIREIVLKVRGEKLPDWHKIGTAGSFFKNPVISKYDYSKLVEKFPDLPGFSEPKDKIKIPLAWILDKICQLKGFKEGRVGLYEKQPLVVVNLGGATEKEISDFTEKIKNIVVKKTSIKIECEVEKI</sequence>
<comment type="catalytic activity">
    <reaction evidence="15 16">
        <text>UDP-N-acetyl-alpha-D-muramate + NADP(+) = UDP-N-acetyl-3-O-(1-carboxyvinyl)-alpha-D-glucosamine + NADPH + H(+)</text>
        <dbReference type="Rhea" id="RHEA:12248"/>
        <dbReference type="ChEBI" id="CHEBI:15378"/>
        <dbReference type="ChEBI" id="CHEBI:57783"/>
        <dbReference type="ChEBI" id="CHEBI:58349"/>
        <dbReference type="ChEBI" id="CHEBI:68483"/>
        <dbReference type="ChEBI" id="CHEBI:70757"/>
        <dbReference type="EC" id="1.3.1.98"/>
    </reaction>
</comment>
<dbReference type="Pfam" id="PF01565">
    <property type="entry name" value="FAD_binding_4"/>
    <property type="match status" value="1"/>
</dbReference>
<proteinExistence type="inferred from homology"/>
<keyword evidence="11 16" id="KW-0573">Peptidoglycan synthesis</keyword>
<dbReference type="GO" id="GO:0051301">
    <property type="term" value="P:cell division"/>
    <property type="evidence" value="ECO:0007669"/>
    <property type="project" value="UniProtKB-KW"/>
</dbReference>
<evidence type="ECO:0000256" key="13">
    <source>
        <dbReference type="ARBA" id="ARBA00023306"/>
    </source>
</evidence>
<gene>
    <name evidence="16" type="primary">murB</name>
    <name evidence="18" type="ORF">A2541_00410</name>
</gene>
<evidence type="ECO:0000313" key="19">
    <source>
        <dbReference type="Proteomes" id="UP000176965"/>
    </source>
</evidence>
<evidence type="ECO:0000256" key="1">
    <source>
        <dbReference type="ARBA" id="ARBA00001974"/>
    </source>
</evidence>
<reference evidence="18 19" key="1">
    <citation type="journal article" date="2016" name="Nat. Commun.">
        <title>Thousands of microbial genomes shed light on interconnected biogeochemical processes in an aquifer system.</title>
        <authorList>
            <person name="Anantharaman K."/>
            <person name="Brown C.T."/>
            <person name="Hug L.A."/>
            <person name="Sharon I."/>
            <person name="Castelle C.J."/>
            <person name="Probst A.J."/>
            <person name="Thomas B.C."/>
            <person name="Singh A."/>
            <person name="Wilkins M.J."/>
            <person name="Karaoz U."/>
            <person name="Brodie E.L."/>
            <person name="Williams K.H."/>
            <person name="Hubbard S.S."/>
            <person name="Banfield J.F."/>
        </authorList>
    </citation>
    <scope>NUCLEOTIDE SEQUENCE [LARGE SCALE GENOMIC DNA]</scope>
</reference>
<dbReference type="InterPro" id="IPR003170">
    <property type="entry name" value="MurB"/>
</dbReference>
<evidence type="ECO:0000256" key="11">
    <source>
        <dbReference type="ARBA" id="ARBA00022984"/>
    </source>
</evidence>
<feature type="active site" description="Proton donor" evidence="16">
    <location>
        <position position="241"/>
    </location>
</feature>
<dbReference type="GO" id="GO:0005829">
    <property type="term" value="C:cytosol"/>
    <property type="evidence" value="ECO:0007669"/>
    <property type="project" value="TreeGrafter"/>
</dbReference>
<name>A0A1G2PCE6_9BACT</name>
<dbReference type="AlphaFoldDB" id="A0A1G2PCE6"/>
<evidence type="ECO:0000256" key="14">
    <source>
        <dbReference type="ARBA" id="ARBA00023316"/>
    </source>
</evidence>
<dbReference type="GO" id="GO:0071949">
    <property type="term" value="F:FAD binding"/>
    <property type="evidence" value="ECO:0007669"/>
    <property type="project" value="InterPro"/>
</dbReference>
<comment type="caution">
    <text evidence="18">The sequence shown here is derived from an EMBL/GenBank/DDBJ whole genome shotgun (WGS) entry which is preliminary data.</text>
</comment>
<evidence type="ECO:0000256" key="3">
    <source>
        <dbReference type="ARBA" id="ARBA00004496"/>
    </source>
</evidence>
<evidence type="ECO:0000256" key="16">
    <source>
        <dbReference type="HAMAP-Rule" id="MF_00037"/>
    </source>
</evidence>
<evidence type="ECO:0000256" key="15">
    <source>
        <dbReference type="ARBA" id="ARBA00048914"/>
    </source>
</evidence>
<comment type="function">
    <text evidence="2 16">Cell wall formation.</text>
</comment>
<keyword evidence="5 16" id="KW-0963">Cytoplasm</keyword>
<dbReference type="GO" id="GO:0071555">
    <property type="term" value="P:cell wall organization"/>
    <property type="evidence" value="ECO:0007669"/>
    <property type="project" value="UniProtKB-KW"/>
</dbReference>
<evidence type="ECO:0000256" key="6">
    <source>
        <dbReference type="ARBA" id="ARBA00022618"/>
    </source>
</evidence>
<dbReference type="NCBIfam" id="TIGR00179">
    <property type="entry name" value="murB"/>
    <property type="match status" value="1"/>
</dbReference>
<dbReference type="InterPro" id="IPR016167">
    <property type="entry name" value="FAD-bd_PCMH_sub1"/>
</dbReference>
<dbReference type="InterPro" id="IPR006094">
    <property type="entry name" value="Oxid_FAD_bind_N"/>
</dbReference>
<dbReference type="GO" id="GO:0008360">
    <property type="term" value="P:regulation of cell shape"/>
    <property type="evidence" value="ECO:0007669"/>
    <property type="project" value="UniProtKB-KW"/>
</dbReference>
<evidence type="ECO:0000256" key="10">
    <source>
        <dbReference type="ARBA" id="ARBA00022960"/>
    </source>
</evidence>
<dbReference type="SUPFAM" id="SSF56176">
    <property type="entry name" value="FAD-binding/transporter-associated domain-like"/>
    <property type="match status" value="1"/>
</dbReference>
<dbReference type="InterPro" id="IPR036635">
    <property type="entry name" value="MurB_C_sf"/>
</dbReference>
<keyword evidence="8 16" id="KW-0274">FAD</keyword>
<evidence type="ECO:0000256" key="4">
    <source>
        <dbReference type="ARBA" id="ARBA00004752"/>
    </source>
</evidence>
<evidence type="ECO:0000256" key="7">
    <source>
        <dbReference type="ARBA" id="ARBA00022630"/>
    </source>
</evidence>
<accession>A0A1G2PCE6</accession>
<dbReference type="InterPro" id="IPR016166">
    <property type="entry name" value="FAD-bd_PCMH"/>
</dbReference>
<keyword evidence="12 16" id="KW-0560">Oxidoreductase</keyword>
<evidence type="ECO:0000256" key="5">
    <source>
        <dbReference type="ARBA" id="ARBA00022490"/>
    </source>
</evidence>
<evidence type="ECO:0000259" key="17">
    <source>
        <dbReference type="PROSITE" id="PS51387"/>
    </source>
</evidence>
<dbReference type="PANTHER" id="PTHR21071:SF4">
    <property type="entry name" value="UDP-N-ACETYLENOLPYRUVOYLGLUCOSAMINE REDUCTASE"/>
    <property type="match status" value="1"/>
</dbReference>
<dbReference type="Gene3D" id="3.30.43.10">
    <property type="entry name" value="Uridine Diphospho-n-acetylenolpyruvylglucosamine Reductase, domain 2"/>
    <property type="match status" value="1"/>
</dbReference>
<dbReference type="Proteomes" id="UP000176965">
    <property type="component" value="Unassembled WGS sequence"/>
</dbReference>
<comment type="cofactor">
    <cofactor evidence="1 16">
        <name>FAD</name>
        <dbReference type="ChEBI" id="CHEBI:57692"/>
    </cofactor>
</comment>
<dbReference type="PANTHER" id="PTHR21071">
    <property type="entry name" value="UDP-N-ACETYLENOLPYRUVOYLGLUCOSAMINE REDUCTASE"/>
    <property type="match status" value="1"/>
</dbReference>